<evidence type="ECO:0000256" key="6">
    <source>
        <dbReference type="ARBA" id="ARBA00023277"/>
    </source>
</evidence>
<keyword evidence="4 12" id="KW-0378">Hydrolase</keyword>
<evidence type="ECO:0000313" key="14">
    <source>
        <dbReference type="Proteomes" id="UP000220034"/>
    </source>
</evidence>
<dbReference type="AlphaFoldDB" id="A0A2C9CQT1"/>
<dbReference type="Proteomes" id="UP000220034">
    <property type="component" value="Unassembled WGS sequence"/>
</dbReference>
<keyword evidence="7 12" id="KW-0326">Glycosidase</keyword>
<dbReference type="FunFam" id="3.20.20.80:FF:000004">
    <property type="entry name" value="Beta-glucosidase 6-phospho-beta-glucosidase"/>
    <property type="match status" value="1"/>
</dbReference>
<evidence type="ECO:0000256" key="11">
    <source>
        <dbReference type="PROSITE-ProRule" id="PRU10055"/>
    </source>
</evidence>
<dbReference type="InterPro" id="IPR001360">
    <property type="entry name" value="Glyco_hydro_1"/>
</dbReference>
<dbReference type="InterPro" id="IPR017853">
    <property type="entry name" value="GH"/>
</dbReference>
<name>A0A2C9CQT1_9RHOB</name>
<feature type="active site" description="Nucleophile" evidence="9 11">
    <location>
        <position position="353"/>
    </location>
</feature>
<dbReference type="InterPro" id="IPR017736">
    <property type="entry name" value="Glyco_hydro_1_beta-glucosidase"/>
</dbReference>
<dbReference type="InterPro" id="IPR033132">
    <property type="entry name" value="GH_1_N_CS"/>
</dbReference>
<keyword evidence="5" id="KW-0136">Cellulose degradation</keyword>
<comment type="similarity">
    <text evidence="2 12">Belongs to the glycosyl hydrolase 1 family.</text>
</comment>
<gene>
    <name evidence="13" type="ORF">SAMN06273572_101587</name>
</gene>
<dbReference type="GO" id="GO:0005829">
    <property type="term" value="C:cytosol"/>
    <property type="evidence" value="ECO:0007669"/>
    <property type="project" value="TreeGrafter"/>
</dbReference>
<dbReference type="GO" id="GO:0030245">
    <property type="term" value="P:cellulose catabolic process"/>
    <property type="evidence" value="ECO:0007669"/>
    <property type="project" value="UniProtKB-KW"/>
</dbReference>
<dbReference type="EC" id="3.2.1.21" evidence="3 12"/>
<dbReference type="InterPro" id="IPR018120">
    <property type="entry name" value="Glyco_hydro_1_AS"/>
</dbReference>
<feature type="binding site" evidence="10">
    <location>
        <position position="399"/>
    </location>
    <ligand>
        <name>substrate</name>
    </ligand>
</feature>
<dbReference type="OrthoDB" id="9765195at2"/>
<keyword evidence="8" id="KW-0624">Polysaccharide degradation</keyword>
<evidence type="ECO:0000256" key="12">
    <source>
        <dbReference type="RuleBase" id="RU361175"/>
    </source>
</evidence>
<dbReference type="PANTHER" id="PTHR10353">
    <property type="entry name" value="GLYCOSYL HYDROLASE"/>
    <property type="match status" value="1"/>
</dbReference>
<feature type="binding site" evidence="10">
    <location>
        <position position="25"/>
    </location>
    <ligand>
        <name>substrate</name>
    </ligand>
</feature>
<dbReference type="PRINTS" id="PR00131">
    <property type="entry name" value="GLHYDRLASE1"/>
</dbReference>
<evidence type="ECO:0000256" key="9">
    <source>
        <dbReference type="PIRSR" id="PIRSR617736-1"/>
    </source>
</evidence>
<comment type="catalytic activity">
    <reaction evidence="1 12">
        <text>Hydrolysis of terminal, non-reducing beta-D-glucosyl residues with release of beta-D-glucose.</text>
        <dbReference type="EC" id="3.2.1.21"/>
    </reaction>
</comment>
<dbReference type="EMBL" id="OCTN01000001">
    <property type="protein sequence ID" value="SOH92739.1"/>
    <property type="molecule type" value="Genomic_DNA"/>
</dbReference>
<evidence type="ECO:0000256" key="5">
    <source>
        <dbReference type="ARBA" id="ARBA00023001"/>
    </source>
</evidence>
<proteinExistence type="inferred from homology"/>
<keyword evidence="14" id="KW-1185">Reference proteome</keyword>
<evidence type="ECO:0000256" key="2">
    <source>
        <dbReference type="ARBA" id="ARBA00010838"/>
    </source>
</evidence>
<sequence length="442" mass="49535">MSGVGFTRADFPENFVFGTATSAYQIEGTQFGGCGESHWDTFAATPGNVERAEDGAVACGHYNTWESDLDLIAKGGFDAYRFSMNWARVMPDGQTINPEGLDFYDRLVDGMLARGIRPYATLYHWDLPSALADKGGWRNRDVASWFADYTEATMSRIGDRVEATATINEPWCVAWLSHFIGGHAPGMRDIRAAARAMHHVLLAHGRSIEVMRGLGLSNLGIVTNLEGSQPVDDRPETIAAHQRNHALYNEWFLSGVFKGEYPKAAMEGLEPHLPQGWQDDFPTIQAKVDWLGINYYTRKRICNSGGPWPQIGEAPGPLEKTSFGWEIEPDRLRHFLTWAASEYSGDLPIYVTENGMAGHDYLLDEKCPDPQRVKYLRDHFDAAKQAIAQGVPLKGYFVWSLMDNYEWAAGYDKRFGLVHVDFDTLARTPKDSWYAMRDALTG</sequence>
<feature type="binding site" evidence="10">
    <location>
        <begin position="406"/>
        <end position="407"/>
    </location>
    <ligand>
        <name>substrate</name>
    </ligand>
</feature>
<feature type="active site" description="Proton donor" evidence="9">
    <location>
        <position position="169"/>
    </location>
</feature>
<dbReference type="NCBIfam" id="TIGR03356">
    <property type="entry name" value="BGL"/>
    <property type="match status" value="1"/>
</dbReference>
<dbReference type="GO" id="GO:0008422">
    <property type="term" value="F:beta-glucosidase activity"/>
    <property type="evidence" value="ECO:0007669"/>
    <property type="project" value="UniProtKB-EC"/>
</dbReference>
<feature type="binding site" evidence="10">
    <location>
        <position position="124"/>
    </location>
    <ligand>
        <name>substrate</name>
    </ligand>
</feature>
<dbReference type="Pfam" id="PF00232">
    <property type="entry name" value="Glyco_hydro_1"/>
    <property type="match status" value="1"/>
</dbReference>
<evidence type="ECO:0000256" key="4">
    <source>
        <dbReference type="ARBA" id="ARBA00022801"/>
    </source>
</evidence>
<accession>A0A2C9CQT1</accession>
<evidence type="ECO:0000256" key="7">
    <source>
        <dbReference type="ARBA" id="ARBA00023295"/>
    </source>
</evidence>
<feature type="binding site" evidence="10">
    <location>
        <position position="168"/>
    </location>
    <ligand>
        <name>substrate</name>
    </ligand>
</feature>
<feature type="binding site" evidence="10">
    <location>
        <position position="296"/>
    </location>
    <ligand>
        <name>substrate</name>
    </ligand>
</feature>
<evidence type="ECO:0000256" key="10">
    <source>
        <dbReference type="PIRSR" id="PIRSR617736-2"/>
    </source>
</evidence>
<dbReference type="PANTHER" id="PTHR10353:SF36">
    <property type="entry name" value="LP05116P"/>
    <property type="match status" value="1"/>
</dbReference>
<protein>
    <recommendedName>
        <fullName evidence="3 12">Beta-glucosidase</fullName>
        <ecNumber evidence="3 12">3.2.1.21</ecNumber>
    </recommendedName>
</protein>
<organism evidence="13 14">
    <name type="scientific">Pontivivens marinum</name>
    <dbReference type="NCBI Taxonomy" id="1690039"/>
    <lineage>
        <taxon>Bacteria</taxon>
        <taxon>Pseudomonadati</taxon>
        <taxon>Pseudomonadota</taxon>
        <taxon>Alphaproteobacteria</taxon>
        <taxon>Rhodobacterales</taxon>
        <taxon>Paracoccaceae</taxon>
        <taxon>Pontivivens</taxon>
    </lineage>
</organism>
<keyword evidence="6" id="KW-0119">Carbohydrate metabolism</keyword>
<evidence type="ECO:0000256" key="3">
    <source>
        <dbReference type="ARBA" id="ARBA00012744"/>
    </source>
</evidence>
<evidence type="ECO:0000256" key="8">
    <source>
        <dbReference type="ARBA" id="ARBA00023326"/>
    </source>
</evidence>
<dbReference type="SUPFAM" id="SSF51445">
    <property type="entry name" value="(Trans)glycosidases"/>
    <property type="match status" value="1"/>
</dbReference>
<dbReference type="PROSITE" id="PS00653">
    <property type="entry name" value="GLYCOSYL_HYDROL_F1_2"/>
    <property type="match status" value="1"/>
</dbReference>
<evidence type="ECO:0000256" key="1">
    <source>
        <dbReference type="ARBA" id="ARBA00000448"/>
    </source>
</evidence>
<dbReference type="PROSITE" id="PS00572">
    <property type="entry name" value="GLYCOSYL_HYDROL_F1_1"/>
    <property type="match status" value="1"/>
</dbReference>
<reference evidence="14" key="1">
    <citation type="submission" date="2017-09" db="EMBL/GenBank/DDBJ databases">
        <authorList>
            <person name="Varghese N."/>
            <person name="Submissions S."/>
        </authorList>
    </citation>
    <scope>NUCLEOTIDE SEQUENCE [LARGE SCALE GENOMIC DNA]</scope>
    <source>
        <strain evidence="14">C7</strain>
    </source>
</reference>
<evidence type="ECO:0000313" key="13">
    <source>
        <dbReference type="EMBL" id="SOH92739.1"/>
    </source>
</evidence>
<dbReference type="Gene3D" id="3.20.20.80">
    <property type="entry name" value="Glycosidases"/>
    <property type="match status" value="1"/>
</dbReference>
<dbReference type="RefSeq" id="WP_097928304.1">
    <property type="nucleotide sequence ID" value="NZ_OCTN01000001.1"/>
</dbReference>